<dbReference type="GO" id="GO:0007165">
    <property type="term" value="P:signal transduction"/>
    <property type="evidence" value="ECO:0007669"/>
    <property type="project" value="UniProtKB-KW"/>
</dbReference>
<dbReference type="Pfam" id="PF00015">
    <property type="entry name" value="MCPsignal"/>
    <property type="match status" value="1"/>
</dbReference>
<evidence type="ECO:0000256" key="3">
    <source>
        <dbReference type="SAM" id="MobiDB-lite"/>
    </source>
</evidence>
<organism evidence="5 6">
    <name type="scientific">Diploscapter pachys</name>
    <dbReference type="NCBI Taxonomy" id="2018661"/>
    <lineage>
        <taxon>Eukaryota</taxon>
        <taxon>Metazoa</taxon>
        <taxon>Ecdysozoa</taxon>
        <taxon>Nematoda</taxon>
        <taxon>Chromadorea</taxon>
        <taxon>Rhabditida</taxon>
        <taxon>Rhabditina</taxon>
        <taxon>Rhabditomorpha</taxon>
        <taxon>Rhabditoidea</taxon>
        <taxon>Rhabditidae</taxon>
        <taxon>Diploscapter</taxon>
    </lineage>
</organism>
<feature type="compositionally biased region" description="Basic and acidic residues" evidence="3">
    <location>
        <begin position="1"/>
        <end position="10"/>
    </location>
</feature>
<dbReference type="SUPFAM" id="SSF55785">
    <property type="entry name" value="PYP-like sensor domain (PAS domain)"/>
    <property type="match status" value="1"/>
</dbReference>
<dbReference type="InterPro" id="IPR000014">
    <property type="entry name" value="PAS"/>
</dbReference>
<dbReference type="InterPro" id="IPR035965">
    <property type="entry name" value="PAS-like_dom_sf"/>
</dbReference>
<dbReference type="GO" id="GO:0016020">
    <property type="term" value="C:membrane"/>
    <property type="evidence" value="ECO:0007669"/>
    <property type="project" value="InterPro"/>
</dbReference>
<dbReference type="SUPFAM" id="SSF58104">
    <property type="entry name" value="Methyl-accepting chemotaxis protein (MCP) signaling domain"/>
    <property type="match status" value="1"/>
</dbReference>
<gene>
    <name evidence="5" type="ORF">WR25_05061</name>
</gene>
<name>A0A2A2M3F5_9BILA</name>
<dbReference type="Gene3D" id="1.10.287.950">
    <property type="entry name" value="Methyl-accepting chemotaxis protein"/>
    <property type="match status" value="1"/>
</dbReference>
<accession>A0A2A2M3F5</accession>
<dbReference type="PANTHER" id="PTHR32089">
    <property type="entry name" value="METHYL-ACCEPTING CHEMOTAXIS PROTEIN MCPB"/>
    <property type="match status" value="1"/>
</dbReference>
<dbReference type="Pfam" id="PF12860">
    <property type="entry name" value="PAS_7"/>
    <property type="match status" value="1"/>
</dbReference>
<dbReference type="PROSITE" id="PS50111">
    <property type="entry name" value="CHEMOTAXIS_TRANSDUC_2"/>
    <property type="match status" value="1"/>
</dbReference>
<reference evidence="5 6" key="1">
    <citation type="journal article" date="2017" name="Curr. Biol.">
        <title>Genome architecture and evolution of a unichromosomal asexual nematode.</title>
        <authorList>
            <person name="Fradin H."/>
            <person name="Zegar C."/>
            <person name="Gutwein M."/>
            <person name="Lucas J."/>
            <person name="Kovtun M."/>
            <person name="Corcoran D."/>
            <person name="Baugh L.R."/>
            <person name="Kiontke K."/>
            <person name="Gunsalus K."/>
            <person name="Fitch D.H."/>
            <person name="Piano F."/>
        </authorList>
    </citation>
    <scope>NUCLEOTIDE SEQUENCE [LARGE SCALE GENOMIC DNA]</scope>
    <source>
        <strain evidence="5">PF1309</strain>
    </source>
</reference>
<feature type="domain" description="Methyl-accepting transducer" evidence="4">
    <location>
        <begin position="184"/>
        <end position="263"/>
    </location>
</feature>
<comment type="caution">
    <text evidence="5">The sequence shown here is derived from an EMBL/GenBank/DDBJ whole genome shotgun (WGS) entry which is preliminary data.</text>
</comment>
<dbReference type="PANTHER" id="PTHR32089:SF112">
    <property type="entry name" value="LYSOZYME-LIKE PROTEIN-RELATED"/>
    <property type="match status" value="1"/>
</dbReference>
<dbReference type="STRING" id="2018661.A0A2A2M3F5"/>
<evidence type="ECO:0000259" key="4">
    <source>
        <dbReference type="PROSITE" id="PS50111"/>
    </source>
</evidence>
<dbReference type="Gene3D" id="3.30.450.20">
    <property type="entry name" value="PAS domain"/>
    <property type="match status" value="1"/>
</dbReference>
<keyword evidence="6" id="KW-1185">Reference proteome</keyword>
<evidence type="ECO:0000256" key="2">
    <source>
        <dbReference type="PROSITE-ProRule" id="PRU00284"/>
    </source>
</evidence>
<dbReference type="EMBL" id="LIAE01006027">
    <property type="protein sequence ID" value="PAV92767.1"/>
    <property type="molecule type" value="Genomic_DNA"/>
</dbReference>
<dbReference type="Proteomes" id="UP000218231">
    <property type="component" value="Unassembled WGS sequence"/>
</dbReference>
<dbReference type="AlphaFoldDB" id="A0A2A2M3F5"/>
<evidence type="ECO:0000313" key="6">
    <source>
        <dbReference type="Proteomes" id="UP000218231"/>
    </source>
</evidence>
<keyword evidence="1 2" id="KW-0807">Transducer</keyword>
<dbReference type="OrthoDB" id="5599616at2759"/>
<sequence>MCSRSRRESSATESPRCASPPPKIVLAIPLPTAYRSDDMASLDSVPAHPSQPASSVTPTGDAAKQLATVMAHMRHGMVVYGADERIRLINPQVSAIFGLEPANLPVGTMLGDYLAQIGRAVGWSTDRVARVLDNHRIWLAQGERQTLDHHFDDGQVFEIIFTPGCGGGAVLTYVDVTYERSMQRVVDERAALTRRAHAMLATVTKIAADTRVLAFNARIEAARLGDHGRGFAVLADEVRELSRQTSAVLLEIAQINEASLNLA</sequence>
<feature type="region of interest" description="Disordered" evidence="3">
    <location>
        <begin position="1"/>
        <end position="23"/>
    </location>
</feature>
<evidence type="ECO:0000256" key="1">
    <source>
        <dbReference type="ARBA" id="ARBA00023224"/>
    </source>
</evidence>
<dbReference type="CDD" id="cd00130">
    <property type="entry name" value="PAS"/>
    <property type="match status" value="1"/>
</dbReference>
<protein>
    <recommendedName>
        <fullName evidence="4">Methyl-accepting transducer domain-containing protein</fullName>
    </recommendedName>
</protein>
<proteinExistence type="predicted"/>
<dbReference type="InterPro" id="IPR004089">
    <property type="entry name" value="MCPsignal_dom"/>
</dbReference>
<feature type="region of interest" description="Disordered" evidence="3">
    <location>
        <begin position="40"/>
        <end position="61"/>
    </location>
</feature>
<evidence type="ECO:0000313" key="5">
    <source>
        <dbReference type="EMBL" id="PAV92767.1"/>
    </source>
</evidence>